<keyword evidence="1" id="KW-0456">Lyase</keyword>
<evidence type="ECO:0000256" key="2">
    <source>
        <dbReference type="PIRSR" id="PIRSR617939-1"/>
    </source>
</evidence>
<feature type="binding site" evidence="3">
    <location>
        <position position="113"/>
    </location>
    <ligand>
        <name>substrate</name>
    </ligand>
</feature>
<dbReference type="STRING" id="1235591.CAK95_21670"/>
<dbReference type="SUPFAM" id="SSF110857">
    <property type="entry name" value="Gamma-glutamyl cyclotransferase-like"/>
    <property type="match status" value="1"/>
</dbReference>
<dbReference type="InterPro" id="IPR017939">
    <property type="entry name" value="G-Glutamylcylcotransferase"/>
</dbReference>
<evidence type="ECO:0000256" key="1">
    <source>
        <dbReference type="ARBA" id="ARBA00023239"/>
    </source>
</evidence>
<protein>
    <recommendedName>
        <fullName evidence="6">Gamma-glutamylcyclotransferase</fullName>
    </recommendedName>
</protein>
<proteinExistence type="predicted"/>
<evidence type="ECO:0000256" key="3">
    <source>
        <dbReference type="PIRSR" id="PIRSR617939-2"/>
    </source>
</evidence>
<dbReference type="Pfam" id="PF13772">
    <property type="entry name" value="AIG2_2"/>
    <property type="match status" value="1"/>
</dbReference>
<dbReference type="Proteomes" id="UP000194137">
    <property type="component" value="Chromosome"/>
</dbReference>
<name>A0A1W7A0G0_9HYPH</name>
<dbReference type="CDD" id="cd06661">
    <property type="entry name" value="GGCT_like"/>
    <property type="match status" value="1"/>
</dbReference>
<dbReference type="AlphaFoldDB" id="A0A1W7A0G0"/>
<dbReference type="EMBL" id="CP021112">
    <property type="protein sequence ID" value="ARQ03107.1"/>
    <property type="molecule type" value="Genomic_DNA"/>
</dbReference>
<dbReference type="Gene3D" id="3.10.490.10">
    <property type="entry name" value="Gamma-glutamyl cyclotransferase-like"/>
    <property type="match status" value="1"/>
</dbReference>
<dbReference type="GO" id="GO:0003839">
    <property type="term" value="F:gamma-glutamylcyclotransferase activity"/>
    <property type="evidence" value="ECO:0007669"/>
    <property type="project" value="InterPro"/>
</dbReference>
<evidence type="ECO:0000313" key="4">
    <source>
        <dbReference type="EMBL" id="ARQ03107.1"/>
    </source>
</evidence>
<gene>
    <name evidence="4" type="ORF">CAK95_21670</name>
</gene>
<dbReference type="KEGG" id="psin:CAK95_21670"/>
<dbReference type="InterPro" id="IPR013024">
    <property type="entry name" value="GGCT-like"/>
</dbReference>
<dbReference type="PANTHER" id="PTHR12935:SF0">
    <property type="entry name" value="GAMMA-GLUTAMYLCYCLOTRANSFERASE"/>
    <property type="match status" value="1"/>
</dbReference>
<dbReference type="PANTHER" id="PTHR12935">
    <property type="entry name" value="GAMMA-GLUTAMYLCYCLOTRANSFERASE"/>
    <property type="match status" value="1"/>
</dbReference>
<accession>A0A1W7A0G0</accession>
<sequence>MLLHFAYGSNMSRVPMRQRCPGAAEAGLAILRHHRFVVMTNGYASVVPAPGETVHGVLWRITPRDLAALNAYENVAGGLYRQAMLPVIQGAKTMAALIYLGNDMGEGRPRPGYIELVVEAAREWNLPSDYIEGLARWSPGGWRGASAPDTGAIG</sequence>
<evidence type="ECO:0008006" key="6">
    <source>
        <dbReference type="Google" id="ProtNLM"/>
    </source>
</evidence>
<evidence type="ECO:0000313" key="5">
    <source>
        <dbReference type="Proteomes" id="UP000194137"/>
    </source>
</evidence>
<keyword evidence="5" id="KW-1185">Reference proteome</keyword>
<organism evidence="4 5">
    <name type="scientific">Pseudorhodoplanes sinuspersici</name>
    <dbReference type="NCBI Taxonomy" id="1235591"/>
    <lineage>
        <taxon>Bacteria</taxon>
        <taxon>Pseudomonadati</taxon>
        <taxon>Pseudomonadota</taxon>
        <taxon>Alphaproteobacteria</taxon>
        <taxon>Hyphomicrobiales</taxon>
        <taxon>Pseudorhodoplanes</taxon>
    </lineage>
</organism>
<reference evidence="4 5" key="1">
    <citation type="submission" date="2017-05" db="EMBL/GenBank/DDBJ databases">
        <title>Full genome sequence of Pseudorhodoplanes sinuspersici.</title>
        <authorList>
            <person name="Dastgheib S.M.M."/>
            <person name="Shavandi M."/>
            <person name="Tirandaz H."/>
        </authorList>
    </citation>
    <scope>NUCLEOTIDE SEQUENCE [LARGE SCALE GENOMIC DNA]</scope>
    <source>
        <strain evidence="4 5">RIPI110</strain>
    </source>
</reference>
<dbReference type="InterPro" id="IPR036568">
    <property type="entry name" value="GGCT-like_sf"/>
</dbReference>
<dbReference type="OrthoDB" id="141582at2"/>
<dbReference type="RefSeq" id="WP_086091569.1">
    <property type="nucleotide sequence ID" value="NZ_CP021112.1"/>
</dbReference>
<feature type="active site" description="Proton acceptor" evidence="2">
    <location>
        <position position="73"/>
    </location>
</feature>